<dbReference type="InterPro" id="IPR052515">
    <property type="entry name" value="Gfo/Idh/MocA_Oxidoreductase"/>
</dbReference>
<feature type="non-terminal residue" evidence="2">
    <location>
        <position position="233"/>
    </location>
</feature>
<dbReference type="Gene3D" id="3.40.50.720">
    <property type="entry name" value="NAD(P)-binding Rossmann-like Domain"/>
    <property type="match status" value="1"/>
</dbReference>
<dbReference type="EMBL" id="UINC01222016">
    <property type="protein sequence ID" value="SVE50603.1"/>
    <property type="molecule type" value="Genomic_DNA"/>
</dbReference>
<proteinExistence type="predicted"/>
<protein>
    <recommendedName>
        <fullName evidence="1">GFO/IDH/MocA-like oxidoreductase domain-containing protein</fullName>
    </recommendedName>
</protein>
<dbReference type="Pfam" id="PF22725">
    <property type="entry name" value="GFO_IDH_MocA_C3"/>
    <property type="match status" value="1"/>
</dbReference>
<dbReference type="SUPFAM" id="SSF55347">
    <property type="entry name" value="Glyceraldehyde-3-phosphate dehydrogenase-like, C-terminal domain"/>
    <property type="match status" value="1"/>
</dbReference>
<feature type="non-terminal residue" evidence="2">
    <location>
        <position position="1"/>
    </location>
</feature>
<dbReference type="InterPro" id="IPR055170">
    <property type="entry name" value="GFO_IDH_MocA-like_dom"/>
</dbReference>
<dbReference type="PANTHER" id="PTHR43249:SF1">
    <property type="entry name" value="D-GLUCOSIDE 3-DEHYDROGENASE"/>
    <property type="match status" value="1"/>
</dbReference>
<reference evidence="2" key="1">
    <citation type="submission" date="2018-05" db="EMBL/GenBank/DDBJ databases">
        <authorList>
            <person name="Lanie J.A."/>
            <person name="Ng W.-L."/>
            <person name="Kazmierczak K.M."/>
            <person name="Andrzejewski T.M."/>
            <person name="Davidsen T.M."/>
            <person name="Wayne K.J."/>
            <person name="Tettelin H."/>
            <person name="Glass J.I."/>
            <person name="Rusch D."/>
            <person name="Podicherti R."/>
            <person name="Tsui H.-C.T."/>
            <person name="Winkler M.E."/>
        </authorList>
    </citation>
    <scope>NUCLEOTIDE SEQUENCE</scope>
</reference>
<organism evidence="2">
    <name type="scientific">marine metagenome</name>
    <dbReference type="NCBI Taxonomy" id="408172"/>
    <lineage>
        <taxon>unclassified sequences</taxon>
        <taxon>metagenomes</taxon>
        <taxon>ecological metagenomes</taxon>
    </lineage>
</organism>
<dbReference type="Gene3D" id="3.30.360.10">
    <property type="entry name" value="Dihydrodipicolinate Reductase, domain 2"/>
    <property type="match status" value="1"/>
</dbReference>
<feature type="domain" description="GFO/IDH/MocA-like oxidoreductase" evidence="1">
    <location>
        <begin position="24"/>
        <end position="146"/>
    </location>
</feature>
<dbReference type="AlphaFoldDB" id="A0A383E2B8"/>
<gene>
    <name evidence="2" type="ORF">METZ01_LOCUS503457</name>
</gene>
<sequence length="233" mass="26361">AYDKANKLGLYIFPVFQNRYNKAVQRVKNAIINEELGDIRIMNVRLRWCRPQRYYDMAPWRGTFSHDGGALTNQGIHHIDLLRYFGGEVEKVSGTMRTLGADIEVEDCVVSTFTYSNGAIGSLEVTTSARPDDFEASLSIVGSEGLVQLGGIAVNELQIFTPKPDDCILYSDDFSDLPDRGRIYGRGHNEMYKDIAAFLFNNIPYPVSKDDCLNTLKLLHAFYRSDELVTWVE</sequence>
<evidence type="ECO:0000259" key="1">
    <source>
        <dbReference type="Pfam" id="PF22725"/>
    </source>
</evidence>
<dbReference type="PANTHER" id="PTHR43249">
    <property type="entry name" value="UDP-N-ACETYL-2-AMINO-2-DEOXY-D-GLUCURONATE OXIDASE"/>
    <property type="match status" value="1"/>
</dbReference>
<evidence type="ECO:0000313" key="2">
    <source>
        <dbReference type="EMBL" id="SVE50603.1"/>
    </source>
</evidence>
<name>A0A383E2B8_9ZZZZ</name>
<accession>A0A383E2B8</accession>